<dbReference type="Proteomes" id="UP000245657">
    <property type="component" value="Unassembled WGS sequence"/>
</dbReference>
<organism evidence="2 3">
    <name type="scientific">Methanospirillum lacunae</name>
    <dbReference type="NCBI Taxonomy" id="668570"/>
    <lineage>
        <taxon>Archaea</taxon>
        <taxon>Methanobacteriati</taxon>
        <taxon>Methanobacteriota</taxon>
        <taxon>Stenosarchaea group</taxon>
        <taxon>Methanomicrobia</taxon>
        <taxon>Methanomicrobiales</taxon>
        <taxon>Methanospirillaceae</taxon>
        <taxon>Methanospirillum</taxon>
    </lineage>
</organism>
<evidence type="ECO:0000313" key="2">
    <source>
        <dbReference type="EMBL" id="PWR71931.1"/>
    </source>
</evidence>
<reference evidence="2 3" key="1">
    <citation type="submission" date="2018-05" db="EMBL/GenBank/DDBJ databases">
        <title>Draft genome of Methanospirillum lacunae Ki8-1.</title>
        <authorList>
            <person name="Dueholm M.S."/>
            <person name="Nielsen P.H."/>
            <person name="Bakmann L.F."/>
            <person name="Otzen D.E."/>
        </authorList>
    </citation>
    <scope>NUCLEOTIDE SEQUENCE [LARGE SCALE GENOMIC DNA]</scope>
    <source>
        <strain evidence="2 3">Ki8-1</strain>
    </source>
</reference>
<keyword evidence="1" id="KW-0812">Transmembrane</keyword>
<comment type="caution">
    <text evidence="2">The sequence shown here is derived from an EMBL/GenBank/DDBJ whole genome shotgun (WGS) entry which is preliminary data.</text>
</comment>
<keyword evidence="3" id="KW-1185">Reference proteome</keyword>
<keyword evidence="1" id="KW-1133">Transmembrane helix</keyword>
<feature type="transmembrane region" description="Helical" evidence="1">
    <location>
        <begin position="12"/>
        <end position="32"/>
    </location>
</feature>
<evidence type="ECO:0000313" key="3">
    <source>
        <dbReference type="Proteomes" id="UP000245657"/>
    </source>
</evidence>
<dbReference type="EMBL" id="QGMY01000007">
    <property type="protein sequence ID" value="PWR71931.1"/>
    <property type="molecule type" value="Genomic_DNA"/>
</dbReference>
<name>A0A2V2N8M3_9EURY</name>
<dbReference type="GeneID" id="97548214"/>
<protein>
    <recommendedName>
        <fullName evidence="4">DUF5668 domain-containing protein</fullName>
    </recommendedName>
</protein>
<keyword evidence="1" id="KW-0472">Membrane</keyword>
<gene>
    <name evidence="2" type="ORF">DK846_07995</name>
</gene>
<proteinExistence type="predicted"/>
<accession>A0A2V2N8M3</accession>
<feature type="transmembrane region" description="Helical" evidence="1">
    <location>
        <begin position="44"/>
        <end position="61"/>
    </location>
</feature>
<dbReference type="RefSeq" id="WP_109968420.1">
    <property type="nucleotide sequence ID" value="NZ_CP176093.1"/>
</dbReference>
<sequence>MDDINWCKSKSYSIGAILLALLILAWGIVWLGNDSGWWNIKFPFWPVLAILIALGILLHEVRKSFM</sequence>
<evidence type="ECO:0008006" key="4">
    <source>
        <dbReference type="Google" id="ProtNLM"/>
    </source>
</evidence>
<evidence type="ECO:0000256" key="1">
    <source>
        <dbReference type="SAM" id="Phobius"/>
    </source>
</evidence>
<dbReference type="AlphaFoldDB" id="A0A2V2N8M3"/>